<proteinExistence type="predicted"/>
<organism evidence="2 3">
    <name type="scientific">Stenomitos frigidus ULC18</name>
    <dbReference type="NCBI Taxonomy" id="2107698"/>
    <lineage>
        <taxon>Bacteria</taxon>
        <taxon>Bacillati</taxon>
        <taxon>Cyanobacteriota</taxon>
        <taxon>Cyanophyceae</taxon>
        <taxon>Leptolyngbyales</taxon>
        <taxon>Leptolyngbyaceae</taxon>
        <taxon>Stenomitos</taxon>
    </lineage>
</organism>
<reference evidence="3" key="1">
    <citation type="submission" date="2018-02" db="EMBL/GenBank/DDBJ databases">
        <authorList>
            <person name="Moore K."/>
            <person name="Momper L."/>
        </authorList>
    </citation>
    <scope>NUCLEOTIDE SEQUENCE [LARGE SCALE GENOMIC DNA]</scope>
    <source>
        <strain evidence="3">ULC18</strain>
    </source>
</reference>
<comment type="caution">
    <text evidence="2">The sequence shown here is derived from an EMBL/GenBank/DDBJ whole genome shotgun (WGS) entry which is preliminary data.</text>
</comment>
<dbReference type="EMBL" id="PVWK01000149">
    <property type="protein sequence ID" value="PSB24258.1"/>
    <property type="molecule type" value="Genomic_DNA"/>
</dbReference>
<accession>A0A2T1DUT3</accession>
<dbReference type="RefSeq" id="WP_106260160.1">
    <property type="nucleotide sequence ID" value="NZ_CAWNSW010000026.1"/>
</dbReference>
<name>A0A2T1DUT3_9CYAN</name>
<keyword evidence="3" id="KW-1185">Reference proteome</keyword>
<feature type="region of interest" description="Disordered" evidence="1">
    <location>
        <begin position="1"/>
        <end position="23"/>
    </location>
</feature>
<evidence type="ECO:0000313" key="2">
    <source>
        <dbReference type="EMBL" id="PSB24258.1"/>
    </source>
</evidence>
<dbReference type="OrthoDB" id="531215at2"/>
<protein>
    <submittedName>
        <fullName evidence="2">Uncharacterized protein</fullName>
    </submittedName>
</protein>
<evidence type="ECO:0000256" key="1">
    <source>
        <dbReference type="SAM" id="MobiDB-lite"/>
    </source>
</evidence>
<reference evidence="2 3" key="2">
    <citation type="submission" date="2018-03" db="EMBL/GenBank/DDBJ databases">
        <title>The ancient ancestry and fast evolution of plastids.</title>
        <authorList>
            <person name="Moore K.R."/>
            <person name="Magnabosco C."/>
            <person name="Momper L."/>
            <person name="Gold D.A."/>
            <person name="Bosak T."/>
            <person name="Fournier G.P."/>
        </authorList>
    </citation>
    <scope>NUCLEOTIDE SEQUENCE [LARGE SCALE GENOMIC DNA]</scope>
    <source>
        <strain evidence="2 3">ULC18</strain>
    </source>
</reference>
<gene>
    <name evidence="2" type="ORF">C7B82_27640</name>
</gene>
<evidence type="ECO:0000313" key="3">
    <source>
        <dbReference type="Proteomes" id="UP000239576"/>
    </source>
</evidence>
<dbReference type="AlphaFoldDB" id="A0A2T1DUT3"/>
<sequence>MPKRSSPVLPNDRPNQPTDARISPPFLWNTVQRTVIKFVEPLGFQQTIAAPDQTEAVMVAMQRLVTMINTLQASPRSPLEDTSKRLLSKAQTLAALIPYVSEEAYDVLEALQEAESRQTQHSTLNALPPGSPLITIDTLIPSLLWCLARSSYSMMQLIEGARVRCWQPEQGWAFGMLRLVVMLKAETSIEHWCFDLATGYPVEALLEPTAIVQSDEHLLPIRPLASAEDGTSSADCQAGRQLEAILQSLKTERFGLQTLLQGIAVELLQPGSDWQAGNLQLQLGFDFSAQTLDAISSHEDLRLPELIEAELMEEGSRVTPNKATQFSTAAPFTQTIASRMTQAHVSIVNPVGQALSPTTLVQVTDADRLGRYTQLFTQQQLAQSLVQPHHQQTHSDDEQTQLRLIVQAAIACAHQLRTPDIDLAQPMLLMDELVPKLLWSLTSSTGEIMQLLGGIPAQVLQPNADWQQGTLRLVAALHLKAADVEYILDLSTGRSVLTNMTPLELGTIVQTSTTMGSQPNTIETLTADLTHQLDHAMLAYRILRDGVAIKWLEDVEQDWQPGAMQLSLSLAFVADTH</sequence>
<dbReference type="Proteomes" id="UP000239576">
    <property type="component" value="Unassembled WGS sequence"/>
</dbReference>